<dbReference type="EMBL" id="MU273485">
    <property type="protein sequence ID" value="KAI0035379.1"/>
    <property type="molecule type" value="Genomic_DNA"/>
</dbReference>
<evidence type="ECO:0000313" key="1">
    <source>
        <dbReference type="EMBL" id="KAI0035379.1"/>
    </source>
</evidence>
<accession>A0ACB8QU09</accession>
<protein>
    <submittedName>
        <fullName evidence="1">TBPIP-domain-containing protein</fullName>
    </submittedName>
</protein>
<sequence length="252" mass="28263">MPPKKQDAVILKGQDAEDVVLNYMLSMNRPFGYTDVFNNLHGSVQKASVSKILVSLAEKGALTQKLYGKVAIFVANQGNMPTLPQAECDALEKAGKDAEELKKAISTEFKVACAELTRIKTKQTDEELAQQTAETEAKAAQLRAHLEPLRSGAPLLTKAQLAELDTEWTCWHAEWLRRRKIFREHVLFSYFCQITFEQSFRFWDMVTGNCSPQDARTLEEDLGIELDSPEHIALGKSPLGNPLRRATLDRGK</sequence>
<gene>
    <name evidence="1" type="ORF">K488DRAFT_76635</name>
</gene>
<dbReference type="Proteomes" id="UP000814128">
    <property type="component" value="Unassembled WGS sequence"/>
</dbReference>
<name>A0ACB8QU09_9AGAM</name>
<evidence type="ECO:0000313" key="2">
    <source>
        <dbReference type="Proteomes" id="UP000814128"/>
    </source>
</evidence>
<keyword evidence="2" id="KW-1185">Reference proteome</keyword>
<reference evidence="1" key="2">
    <citation type="journal article" date="2022" name="New Phytol.">
        <title>Evolutionary transition to the ectomycorrhizal habit in the genomes of a hyperdiverse lineage of mushroom-forming fungi.</title>
        <authorList>
            <person name="Looney B."/>
            <person name="Miyauchi S."/>
            <person name="Morin E."/>
            <person name="Drula E."/>
            <person name="Courty P.E."/>
            <person name="Kohler A."/>
            <person name="Kuo A."/>
            <person name="LaButti K."/>
            <person name="Pangilinan J."/>
            <person name="Lipzen A."/>
            <person name="Riley R."/>
            <person name="Andreopoulos W."/>
            <person name="He G."/>
            <person name="Johnson J."/>
            <person name="Nolan M."/>
            <person name="Tritt A."/>
            <person name="Barry K.W."/>
            <person name="Grigoriev I.V."/>
            <person name="Nagy L.G."/>
            <person name="Hibbett D."/>
            <person name="Henrissat B."/>
            <person name="Matheny P.B."/>
            <person name="Labbe J."/>
            <person name="Martin F.M."/>
        </authorList>
    </citation>
    <scope>NUCLEOTIDE SEQUENCE</scope>
    <source>
        <strain evidence="1">EC-137</strain>
    </source>
</reference>
<reference evidence="1" key="1">
    <citation type="submission" date="2021-02" db="EMBL/GenBank/DDBJ databases">
        <authorList>
            <consortium name="DOE Joint Genome Institute"/>
            <person name="Ahrendt S."/>
            <person name="Looney B.P."/>
            <person name="Miyauchi S."/>
            <person name="Morin E."/>
            <person name="Drula E."/>
            <person name="Courty P.E."/>
            <person name="Chicoki N."/>
            <person name="Fauchery L."/>
            <person name="Kohler A."/>
            <person name="Kuo A."/>
            <person name="Labutti K."/>
            <person name="Pangilinan J."/>
            <person name="Lipzen A."/>
            <person name="Riley R."/>
            <person name="Andreopoulos W."/>
            <person name="He G."/>
            <person name="Johnson J."/>
            <person name="Barry K.W."/>
            <person name="Grigoriev I.V."/>
            <person name="Nagy L."/>
            <person name="Hibbett D."/>
            <person name="Henrissat B."/>
            <person name="Matheny P.B."/>
            <person name="Labbe J."/>
            <person name="Martin F."/>
        </authorList>
    </citation>
    <scope>NUCLEOTIDE SEQUENCE</scope>
    <source>
        <strain evidence="1">EC-137</strain>
    </source>
</reference>
<organism evidence="1 2">
    <name type="scientific">Vararia minispora EC-137</name>
    <dbReference type="NCBI Taxonomy" id="1314806"/>
    <lineage>
        <taxon>Eukaryota</taxon>
        <taxon>Fungi</taxon>
        <taxon>Dikarya</taxon>
        <taxon>Basidiomycota</taxon>
        <taxon>Agaricomycotina</taxon>
        <taxon>Agaricomycetes</taxon>
        <taxon>Russulales</taxon>
        <taxon>Lachnocladiaceae</taxon>
        <taxon>Vararia</taxon>
    </lineage>
</organism>
<proteinExistence type="predicted"/>
<comment type="caution">
    <text evidence="1">The sequence shown here is derived from an EMBL/GenBank/DDBJ whole genome shotgun (WGS) entry which is preliminary data.</text>
</comment>